<name>A0A8S1E9K7_9PELO</name>
<dbReference type="AlphaFoldDB" id="A0A8S1E9K7"/>
<evidence type="ECO:0000313" key="3">
    <source>
        <dbReference type="EMBL" id="CAB3396692.1"/>
    </source>
</evidence>
<proteinExistence type="predicted"/>
<dbReference type="PANTHER" id="PTHR45908">
    <property type="entry name" value="PROTEIN CBG11750-RELATED"/>
    <property type="match status" value="1"/>
</dbReference>
<dbReference type="Pfam" id="PF01764">
    <property type="entry name" value="Lipase_3"/>
    <property type="match status" value="1"/>
</dbReference>
<evidence type="ECO:0000256" key="1">
    <source>
        <dbReference type="SAM" id="SignalP"/>
    </source>
</evidence>
<dbReference type="OrthoDB" id="438440at2759"/>
<reference evidence="3 4" key="1">
    <citation type="submission" date="2020-04" db="EMBL/GenBank/DDBJ databases">
        <authorList>
            <person name="Laetsch R D."/>
            <person name="Stevens L."/>
            <person name="Kumar S."/>
            <person name="Blaxter L. M."/>
        </authorList>
    </citation>
    <scope>NUCLEOTIDE SEQUENCE [LARGE SCALE GENOMIC DNA]</scope>
</reference>
<feature type="chain" id="PRO_5035732759" description="Fungal lipase-type domain-containing protein" evidence="1">
    <location>
        <begin position="16"/>
        <end position="329"/>
    </location>
</feature>
<dbReference type="InterPro" id="IPR029058">
    <property type="entry name" value="AB_hydrolase_fold"/>
</dbReference>
<feature type="domain" description="Fungal lipase-type" evidence="2">
    <location>
        <begin position="88"/>
        <end position="220"/>
    </location>
</feature>
<dbReference type="EMBL" id="CADEPM010000001">
    <property type="protein sequence ID" value="CAB3396692.1"/>
    <property type="molecule type" value="Genomic_DNA"/>
</dbReference>
<keyword evidence="4" id="KW-1185">Reference proteome</keyword>
<dbReference type="GO" id="GO:0006629">
    <property type="term" value="P:lipid metabolic process"/>
    <property type="evidence" value="ECO:0007669"/>
    <property type="project" value="InterPro"/>
</dbReference>
<dbReference type="SUPFAM" id="SSF53474">
    <property type="entry name" value="alpha/beta-Hydrolases"/>
    <property type="match status" value="1"/>
</dbReference>
<dbReference type="CDD" id="cd00519">
    <property type="entry name" value="Lipase_3"/>
    <property type="match status" value="1"/>
</dbReference>
<keyword evidence="1" id="KW-0732">Signal</keyword>
<comment type="caution">
    <text evidence="3">The sequence shown here is derived from an EMBL/GenBank/DDBJ whole genome shotgun (WGS) entry which is preliminary data.</text>
</comment>
<dbReference type="Proteomes" id="UP000494206">
    <property type="component" value="Unassembled WGS sequence"/>
</dbReference>
<protein>
    <recommendedName>
        <fullName evidence="2">Fungal lipase-type domain-containing protein</fullName>
    </recommendedName>
</protein>
<dbReference type="InterPro" id="IPR002921">
    <property type="entry name" value="Fungal_lipase-type"/>
</dbReference>
<feature type="signal peptide" evidence="1">
    <location>
        <begin position="1"/>
        <end position="15"/>
    </location>
</feature>
<gene>
    <name evidence="3" type="ORF">CBOVIS_LOCUS210</name>
</gene>
<dbReference type="Gene3D" id="3.40.50.1820">
    <property type="entry name" value="alpha/beta hydrolase"/>
    <property type="match status" value="1"/>
</dbReference>
<evidence type="ECO:0000313" key="4">
    <source>
        <dbReference type="Proteomes" id="UP000494206"/>
    </source>
</evidence>
<evidence type="ECO:0000259" key="2">
    <source>
        <dbReference type="Pfam" id="PF01764"/>
    </source>
</evidence>
<sequence>MRFFCNLWLVIFANARYLKITKYDENEARRLLNLAAASYGDELLSCLNRTFKDVTKYKVVKIVNNPCDVIGTICNNYVVASEPHQHIYVIFRGSRTIIQVLLEGWDQIKYQPFLDMGMVHSYFFHAHNVLWPSLVEILNSTKYQNYGITFTGHSLGGALASLAAVRTVKEGYRSGNDIKVVTFGQPRVGNFEYAMIYDQLVPNSYRVVYRKDIVPHFPACLKNASKEAVDHNSRACDAEFNNRRYHHGTEIWYPNGMTNEPESPEAPYMECVGAPINEDFRCSDKLKFYYGKIKEYIWDHRHYFGIRVPEFGKSGCDVNYPEGLKKPNT</sequence>
<accession>A0A8S1E9K7</accession>
<dbReference type="PANTHER" id="PTHR45908:SF5">
    <property type="entry name" value="FUNGAL LIPASE-LIKE DOMAIN-CONTAINING PROTEIN"/>
    <property type="match status" value="1"/>
</dbReference>
<organism evidence="3 4">
    <name type="scientific">Caenorhabditis bovis</name>
    <dbReference type="NCBI Taxonomy" id="2654633"/>
    <lineage>
        <taxon>Eukaryota</taxon>
        <taxon>Metazoa</taxon>
        <taxon>Ecdysozoa</taxon>
        <taxon>Nematoda</taxon>
        <taxon>Chromadorea</taxon>
        <taxon>Rhabditida</taxon>
        <taxon>Rhabditina</taxon>
        <taxon>Rhabditomorpha</taxon>
        <taxon>Rhabditoidea</taxon>
        <taxon>Rhabditidae</taxon>
        <taxon>Peloderinae</taxon>
        <taxon>Caenorhabditis</taxon>
    </lineage>
</organism>